<dbReference type="AlphaFoldDB" id="A1JQU2"/>
<dbReference type="HOGENOM" id="CLU_2329497_0_0_6"/>
<dbReference type="PATRIC" id="fig|393305.7.peg.2459"/>
<name>A1JQU2_YERE8</name>
<sequence length="99" mass="11135">MLKGHDFMKPLSQQLDNVLPQLVEHDNIIDEVIPFYLAVTAKLSGRSTAEIFSYNINALEAIFGSSKTGKNPKELAVSEYAYLVHARVKEIFDKLPDIK</sequence>
<dbReference type="KEGG" id="yen:YE2297"/>
<reference evidence="1 2" key="1">
    <citation type="journal article" date="2006" name="PLoS Genet.">
        <title>The complete genome sequence and comparative genome analysis of the high pathogenicity Yersinia enterocolitica strain 8081.</title>
        <authorList>
            <person name="Thomson N.R."/>
            <person name="Howard S."/>
            <person name="Wren B.W."/>
            <person name="Holden M.T.G."/>
            <person name="Crossman L."/>
            <person name="Challis G.L."/>
            <person name="Churcher C."/>
            <person name="Mungall K."/>
            <person name="Brooks K."/>
            <person name="Chillingworth T."/>
            <person name="Feltwell T."/>
            <person name="Abdellah Z."/>
            <person name="Hauser H."/>
            <person name="Jagels K."/>
            <person name="Maddison M."/>
            <person name="Moule S."/>
            <person name="Sanders M."/>
            <person name="Whitehead S."/>
            <person name="Quail M.A."/>
            <person name="Dougan G."/>
            <person name="Parkhill J."/>
            <person name="Prentice M.B."/>
        </authorList>
    </citation>
    <scope>NUCLEOTIDE SEQUENCE [LARGE SCALE GENOMIC DNA]</scope>
    <source>
        <strain evidence="2">NCTC 13174 / 8081</strain>
    </source>
</reference>
<dbReference type="RefSeq" id="WP_011816452.1">
    <property type="nucleotide sequence ID" value="NC_008800.1"/>
</dbReference>
<dbReference type="Proteomes" id="UP000000642">
    <property type="component" value="Chromosome"/>
</dbReference>
<dbReference type="EMBL" id="AM286415">
    <property type="protein sequence ID" value="CAL12356.1"/>
    <property type="molecule type" value="Genomic_DNA"/>
</dbReference>
<protein>
    <submittedName>
        <fullName evidence="1">Hypothetical phage protein</fullName>
    </submittedName>
</protein>
<dbReference type="OrthoDB" id="6636927at2"/>
<evidence type="ECO:0000313" key="2">
    <source>
        <dbReference type="Proteomes" id="UP000000642"/>
    </source>
</evidence>
<organism evidence="1 2">
    <name type="scientific">Yersinia enterocolitica serotype O:8 / biotype 1B (strain NCTC 13174 / 8081)</name>
    <dbReference type="NCBI Taxonomy" id="393305"/>
    <lineage>
        <taxon>Bacteria</taxon>
        <taxon>Pseudomonadati</taxon>
        <taxon>Pseudomonadota</taxon>
        <taxon>Gammaproteobacteria</taxon>
        <taxon>Enterobacterales</taxon>
        <taxon>Yersiniaceae</taxon>
        <taxon>Yersinia</taxon>
    </lineage>
</organism>
<evidence type="ECO:0000313" key="1">
    <source>
        <dbReference type="EMBL" id="CAL12356.1"/>
    </source>
</evidence>
<dbReference type="eggNOG" id="ENOG50341EG">
    <property type="taxonomic scope" value="Bacteria"/>
</dbReference>
<proteinExistence type="predicted"/>
<accession>A1JQU2</accession>
<gene>
    <name evidence="1" type="ordered locus">YE2297</name>
</gene>